<dbReference type="SFLD" id="SFLDG01067">
    <property type="entry name" value="SPASM/twitch_domain_containing"/>
    <property type="match status" value="1"/>
</dbReference>
<dbReference type="Pfam" id="PF04055">
    <property type="entry name" value="Radical_SAM"/>
    <property type="match status" value="1"/>
</dbReference>
<dbReference type="GO" id="GO:0051536">
    <property type="term" value="F:iron-sulfur cluster binding"/>
    <property type="evidence" value="ECO:0007669"/>
    <property type="project" value="UniProtKB-KW"/>
</dbReference>
<comment type="caution">
    <text evidence="7">The sequence shown here is derived from an EMBL/GenBank/DDBJ whole genome shotgun (WGS) entry which is preliminary data.</text>
</comment>
<comment type="cofactor">
    <cofactor evidence="1">
        <name>[4Fe-4S] cluster</name>
        <dbReference type="ChEBI" id="CHEBI:49883"/>
    </cofactor>
</comment>
<dbReference type="GO" id="GO:0046872">
    <property type="term" value="F:metal ion binding"/>
    <property type="evidence" value="ECO:0007669"/>
    <property type="project" value="UniProtKB-KW"/>
</dbReference>
<keyword evidence="3" id="KW-0479">Metal-binding</keyword>
<evidence type="ECO:0000313" key="8">
    <source>
        <dbReference type="Proteomes" id="UP000241426"/>
    </source>
</evidence>
<evidence type="ECO:0000259" key="6">
    <source>
        <dbReference type="Pfam" id="PF04055"/>
    </source>
</evidence>
<evidence type="ECO:0000256" key="1">
    <source>
        <dbReference type="ARBA" id="ARBA00001966"/>
    </source>
</evidence>
<dbReference type="SFLD" id="SFLDS00029">
    <property type="entry name" value="Radical_SAM"/>
    <property type="match status" value="1"/>
</dbReference>
<dbReference type="GO" id="GO:0016491">
    <property type="term" value="F:oxidoreductase activity"/>
    <property type="evidence" value="ECO:0007669"/>
    <property type="project" value="InterPro"/>
</dbReference>
<name>A0A2T3KN26_9GAMM</name>
<dbReference type="InterPro" id="IPR023867">
    <property type="entry name" value="Sulphatase_maturase_rSAM"/>
</dbReference>
<evidence type="ECO:0000256" key="3">
    <source>
        <dbReference type="ARBA" id="ARBA00022723"/>
    </source>
</evidence>
<dbReference type="InterPro" id="IPR058240">
    <property type="entry name" value="rSAM_sf"/>
</dbReference>
<evidence type="ECO:0000256" key="2">
    <source>
        <dbReference type="ARBA" id="ARBA00022691"/>
    </source>
</evidence>
<dbReference type="RefSeq" id="WP_107288901.1">
    <property type="nucleotide sequence ID" value="NZ_PYNF01000002.1"/>
</dbReference>
<dbReference type="AlphaFoldDB" id="A0A2T3KN26"/>
<dbReference type="Proteomes" id="UP000241426">
    <property type="component" value="Unassembled WGS sequence"/>
</dbReference>
<gene>
    <name evidence="7" type="ORF">C9J27_03885</name>
</gene>
<evidence type="ECO:0000256" key="5">
    <source>
        <dbReference type="ARBA" id="ARBA00023014"/>
    </source>
</evidence>
<dbReference type="EMBL" id="PYNF01000002">
    <property type="protein sequence ID" value="PSV01174.1"/>
    <property type="molecule type" value="Genomic_DNA"/>
</dbReference>
<reference evidence="7 8" key="1">
    <citation type="submission" date="2018-01" db="EMBL/GenBank/DDBJ databases">
        <title>Whole genome sequencing of Histamine producing bacteria.</title>
        <authorList>
            <person name="Butler K."/>
        </authorList>
    </citation>
    <scope>NUCLEOTIDE SEQUENCE [LARGE SCALE GENOMIC DNA]</scope>
    <source>
        <strain evidence="7 8">FS-7.2</strain>
    </source>
</reference>
<evidence type="ECO:0000313" key="7">
    <source>
        <dbReference type="EMBL" id="PSV01174.1"/>
    </source>
</evidence>
<dbReference type="CDD" id="cd01335">
    <property type="entry name" value="Radical_SAM"/>
    <property type="match status" value="1"/>
</dbReference>
<organism evidence="7 8">
    <name type="scientific">Photobacterium kishitanii</name>
    <dbReference type="NCBI Taxonomy" id="318456"/>
    <lineage>
        <taxon>Bacteria</taxon>
        <taxon>Pseudomonadati</taxon>
        <taxon>Pseudomonadota</taxon>
        <taxon>Gammaproteobacteria</taxon>
        <taxon>Vibrionales</taxon>
        <taxon>Vibrionaceae</taxon>
        <taxon>Photobacterium</taxon>
    </lineage>
</organism>
<proteinExistence type="predicted"/>
<protein>
    <submittedName>
        <fullName evidence="7">Radical SAM protein</fullName>
    </submittedName>
</protein>
<dbReference type="PANTHER" id="PTHR43273">
    <property type="entry name" value="ANAEROBIC SULFATASE-MATURATING ENZYME HOMOLOG ASLB-RELATED"/>
    <property type="match status" value="1"/>
</dbReference>
<sequence>MSDEKTKYTRQYDGVSDLVYVRLVEACNLHCAHCFIPANPKRMSINQCYSLPDQIEKFASHGSIINIRWHGGEPTLFGVDRLRKVLHFLEKDKRYSYVHDIQTNLINFDERWAELYHEYFSGVVGVSWDWKVRLMDKDNKESYKDFNSLFFDKLKLVSDSGLKVNLVITVTKEFIKWFDENPLELLSWIDKFSILSIHLEKLTKTGRARDNWETIGVSHREYSSFMIRLFDIYSLAKNSLNVEFMGISPIVTREADIKALRNGAVERISTGCLSGECDTRFHTIDGSGYKFGCSALTSEYDNVNATSSLTLITVEDIAEARSVRVQSCDGCKYKPICSSGCLASVKFDGSGECSGGKMFFSHIENTNENLY</sequence>
<feature type="domain" description="Radical SAM core" evidence="6">
    <location>
        <begin position="24"/>
        <end position="127"/>
    </location>
</feature>
<keyword evidence="2" id="KW-0949">S-adenosyl-L-methionine</keyword>
<dbReference type="Gene3D" id="3.20.20.70">
    <property type="entry name" value="Aldolase class I"/>
    <property type="match status" value="1"/>
</dbReference>
<dbReference type="InterPro" id="IPR007197">
    <property type="entry name" value="rSAM"/>
</dbReference>
<dbReference type="PANTHER" id="PTHR43273:SF8">
    <property type="entry name" value="RADICAL SAM DOMAIN PROTEIN"/>
    <property type="match status" value="1"/>
</dbReference>
<evidence type="ECO:0000256" key="4">
    <source>
        <dbReference type="ARBA" id="ARBA00023004"/>
    </source>
</evidence>
<dbReference type="SUPFAM" id="SSF102114">
    <property type="entry name" value="Radical SAM enzymes"/>
    <property type="match status" value="1"/>
</dbReference>
<keyword evidence="4" id="KW-0408">Iron</keyword>
<accession>A0A2T3KN26</accession>
<keyword evidence="5" id="KW-0411">Iron-sulfur</keyword>
<dbReference type="InterPro" id="IPR013785">
    <property type="entry name" value="Aldolase_TIM"/>
</dbReference>